<feature type="domain" description="J" evidence="2">
    <location>
        <begin position="71"/>
        <end position="129"/>
    </location>
</feature>
<dbReference type="EMBL" id="AP007163">
    <property type="protein sequence ID" value="BAE61669.1"/>
    <property type="molecule type" value="Genomic_DNA"/>
</dbReference>
<feature type="region of interest" description="Disordered" evidence="1">
    <location>
        <begin position="1"/>
        <end position="49"/>
    </location>
</feature>
<dbReference type="CDD" id="cd06257">
    <property type="entry name" value="DnaJ"/>
    <property type="match status" value="1"/>
</dbReference>
<dbReference type="AlphaFoldDB" id="Q2U9U6"/>
<protein>
    <submittedName>
        <fullName evidence="3">DNA, SC166</fullName>
    </submittedName>
</protein>
<dbReference type="PANTHER" id="PTHR43908:SF3">
    <property type="entry name" value="AT29763P-RELATED"/>
    <property type="match status" value="1"/>
</dbReference>
<dbReference type="GO" id="GO:0005789">
    <property type="term" value="C:endoplasmic reticulum membrane"/>
    <property type="evidence" value="ECO:0007669"/>
    <property type="project" value="TreeGrafter"/>
</dbReference>
<dbReference type="VEuPathDB" id="FungiDB:AO090166000009"/>
<dbReference type="Gene3D" id="1.10.287.110">
    <property type="entry name" value="DnaJ domain"/>
    <property type="match status" value="1"/>
</dbReference>
<dbReference type="STRING" id="510516.Q2U9U6"/>
<evidence type="ECO:0000259" key="2">
    <source>
        <dbReference type="PROSITE" id="PS50076"/>
    </source>
</evidence>
<feature type="compositionally biased region" description="Basic residues" evidence="1">
    <location>
        <begin position="1"/>
        <end position="10"/>
    </location>
</feature>
<dbReference type="GeneID" id="5994858"/>
<dbReference type="Proteomes" id="UP000006564">
    <property type="component" value="Chromosome 4"/>
</dbReference>
<feature type="compositionally biased region" description="Basic and acidic residues" evidence="1">
    <location>
        <begin position="33"/>
        <end position="49"/>
    </location>
</feature>
<sequence length="253" mass="28996">MGKSAKRKREREKALLEQGRLSELNVDSDGDELMDRESAVQHGDSTESESRFYTLEHRAEATRIQQLEDKDYYGILGLENDCTAKDIRKAYLKLGRLTHPDQNKYGDAQVAFKSRPEDEGLIKVHLLFGFACSYREAGKKGGNNPEDLIRIQKQFDHVKKASQPTLQKQGRETWRIRRPLNESLVIYRAADFADPRLSWKTQVFLPVCSLSNMATSMATWLEHTSLCQRRRKKMCVVHRSGIARPIAPNTIGF</sequence>
<dbReference type="RefSeq" id="XP_023091901.1">
    <property type="nucleotide sequence ID" value="XM_023237031.1"/>
</dbReference>
<dbReference type="PANTHER" id="PTHR43908">
    <property type="entry name" value="AT29763P-RELATED"/>
    <property type="match status" value="1"/>
</dbReference>
<dbReference type="InterPro" id="IPR051100">
    <property type="entry name" value="DnaJ_subfamily_B/C"/>
</dbReference>
<dbReference type="GO" id="GO:0030544">
    <property type="term" value="F:Hsp70 protein binding"/>
    <property type="evidence" value="ECO:0007669"/>
    <property type="project" value="TreeGrafter"/>
</dbReference>
<evidence type="ECO:0000313" key="4">
    <source>
        <dbReference type="Proteomes" id="UP000006564"/>
    </source>
</evidence>
<dbReference type="Pfam" id="PF00226">
    <property type="entry name" value="DnaJ"/>
    <property type="match status" value="1"/>
</dbReference>
<dbReference type="GO" id="GO:0071218">
    <property type="term" value="P:cellular response to misfolded protein"/>
    <property type="evidence" value="ECO:0007669"/>
    <property type="project" value="TreeGrafter"/>
</dbReference>
<dbReference type="InterPro" id="IPR036869">
    <property type="entry name" value="J_dom_sf"/>
</dbReference>
<gene>
    <name evidence="3" type="ORF">AO090166000009</name>
</gene>
<dbReference type="SUPFAM" id="SSF46565">
    <property type="entry name" value="Chaperone J-domain"/>
    <property type="match status" value="1"/>
</dbReference>
<dbReference type="EMBL" id="BA000052">
    <property type="protein sequence ID" value="BAE61669.1"/>
    <property type="molecule type" value="Genomic_DNA"/>
</dbReference>
<dbReference type="PROSITE" id="PS50076">
    <property type="entry name" value="DNAJ_2"/>
    <property type="match status" value="1"/>
</dbReference>
<keyword evidence="4" id="KW-1185">Reference proteome</keyword>
<dbReference type="KEGG" id="aor:AO090166000009"/>
<dbReference type="PRINTS" id="PR00625">
    <property type="entry name" value="JDOMAIN"/>
</dbReference>
<evidence type="ECO:0000313" key="3">
    <source>
        <dbReference type="EMBL" id="BAE61669.1"/>
    </source>
</evidence>
<proteinExistence type="predicted"/>
<name>Q2U9U6_ASPOR</name>
<accession>Q2U9U6</accession>
<dbReference type="SMART" id="SM00271">
    <property type="entry name" value="DnaJ"/>
    <property type="match status" value="1"/>
</dbReference>
<evidence type="ECO:0000256" key="1">
    <source>
        <dbReference type="SAM" id="MobiDB-lite"/>
    </source>
</evidence>
<organism evidence="3 4">
    <name type="scientific">Aspergillus oryzae (strain ATCC 42149 / RIB 40)</name>
    <name type="common">Yellow koji mold</name>
    <dbReference type="NCBI Taxonomy" id="510516"/>
    <lineage>
        <taxon>Eukaryota</taxon>
        <taxon>Fungi</taxon>
        <taxon>Dikarya</taxon>
        <taxon>Ascomycota</taxon>
        <taxon>Pezizomycotina</taxon>
        <taxon>Eurotiomycetes</taxon>
        <taxon>Eurotiomycetidae</taxon>
        <taxon>Eurotiales</taxon>
        <taxon>Aspergillaceae</taxon>
        <taxon>Aspergillus</taxon>
        <taxon>Aspergillus subgen. Circumdati</taxon>
    </lineage>
</organism>
<dbReference type="HOGENOM" id="CLU_1098301_0_0_1"/>
<dbReference type="InterPro" id="IPR001623">
    <property type="entry name" value="DnaJ_domain"/>
</dbReference>
<reference evidence="3 4" key="1">
    <citation type="journal article" date="2005" name="Nature">
        <title>Genome sequencing and analysis of Aspergillus oryzae.</title>
        <authorList>
            <person name="Machida M."/>
            <person name="Asai K."/>
            <person name="Sano M."/>
            <person name="Tanaka T."/>
            <person name="Kumagai T."/>
            <person name="Terai G."/>
            <person name="Kusumoto K."/>
            <person name="Arima T."/>
            <person name="Akita O."/>
            <person name="Kashiwagi Y."/>
            <person name="Abe K."/>
            <person name="Gomi K."/>
            <person name="Horiuchi H."/>
            <person name="Kitamoto K."/>
            <person name="Kobayashi T."/>
            <person name="Takeuchi M."/>
            <person name="Denning D.W."/>
            <person name="Galagan J.E."/>
            <person name="Nierman W.C."/>
            <person name="Yu J."/>
            <person name="Archer D.B."/>
            <person name="Bennett J.W."/>
            <person name="Bhatnagar D."/>
            <person name="Cleveland T.E."/>
            <person name="Fedorova N.D."/>
            <person name="Gotoh O."/>
            <person name="Horikawa H."/>
            <person name="Hosoyama A."/>
            <person name="Ichinomiya M."/>
            <person name="Igarashi R."/>
            <person name="Iwashita K."/>
            <person name="Juvvadi P.R."/>
            <person name="Kato M."/>
            <person name="Kato Y."/>
            <person name="Kin T."/>
            <person name="Kokubun A."/>
            <person name="Maeda H."/>
            <person name="Maeyama N."/>
            <person name="Maruyama J."/>
            <person name="Nagasaki H."/>
            <person name="Nakajima T."/>
            <person name="Oda K."/>
            <person name="Okada K."/>
            <person name="Paulsen I."/>
            <person name="Sakamoto K."/>
            <person name="Sawano T."/>
            <person name="Takahashi M."/>
            <person name="Takase K."/>
            <person name="Terabayashi Y."/>
            <person name="Wortman J."/>
            <person name="Yamada O."/>
            <person name="Yamagata Y."/>
            <person name="Anazawa H."/>
            <person name="Hata Y."/>
            <person name="Koide Y."/>
            <person name="Komori T."/>
            <person name="Koyama Y."/>
            <person name="Minetoki T."/>
            <person name="Suharnan S."/>
            <person name="Tanaka A."/>
            <person name="Isono K."/>
            <person name="Kuhara S."/>
            <person name="Ogasawara N."/>
            <person name="Kikuchi H."/>
        </authorList>
    </citation>
    <scope>NUCLEOTIDE SEQUENCE [LARGE SCALE GENOMIC DNA]</scope>
    <source>
        <strain evidence="4">ATCC 42149 / RIB 40</strain>
    </source>
</reference>